<name>A0A7K0GP32_PARDI</name>
<organism evidence="1 2">
    <name type="scientific">Parabacteroides distasonis</name>
    <dbReference type="NCBI Taxonomy" id="823"/>
    <lineage>
        <taxon>Bacteria</taxon>
        <taxon>Pseudomonadati</taxon>
        <taxon>Bacteroidota</taxon>
        <taxon>Bacteroidia</taxon>
        <taxon>Bacteroidales</taxon>
        <taxon>Tannerellaceae</taxon>
        <taxon>Parabacteroides</taxon>
    </lineage>
</organism>
<sequence length="233" mass="26484">MIAKFAFTFIIFFDKNYWFRQCRMCNTKERKMPIPVPTKTEDQVVIHYTQLWFSETSWSADRFASELLVPLLWDLGLDEAVQAATAVEYENWKRAKGVQVGRVIRGTQKFPLAWKWAWIACLPEKYRQPCRQELLAIAGVMDIPLPSVSGTSSVANLSRLTLEFSQVLNASAPAQDGKYDEHDSKELTGVYIDELVDLAEAAVCELQAVTTGTGHHGRRRRIAELTGMLRANR</sequence>
<accession>A0A7K0GP32</accession>
<dbReference type="AlphaFoldDB" id="A0A7K0GP32"/>
<proteinExistence type="predicted"/>
<dbReference type="EMBL" id="WKLT01000035">
    <property type="protein sequence ID" value="MRY60457.1"/>
    <property type="molecule type" value="Genomic_DNA"/>
</dbReference>
<protein>
    <submittedName>
        <fullName evidence="1">Uncharacterized protein</fullName>
    </submittedName>
</protein>
<comment type="caution">
    <text evidence="1">The sequence shown here is derived from an EMBL/GenBank/DDBJ whole genome shotgun (WGS) entry which is preliminary data.</text>
</comment>
<gene>
    <name evidence="1" type="ORF">GKD59_21645</name>
</gene>
<dbReference type="RefSeq" id="WP_151877656.1">
    <property type="nucleotide sequence ID" value="NZ_WKLT01000035.1"/>
</dbReference>
<reference evidence="1 2" key="1">
    <citation type="journal article" date="2019" name="Nat. Med.">
        <title>A library of human gut bacterial isolates paired with longitudinal multiomics data enables mechanistic microbiome research.</title>
        <authorList>
            <person name="Poyet M."/>
            <person name="Groussin M."/>
            <person name="Gibbons S.M."/>
            <person name="Avila-Pacheco J."/>
            <person name="Jiang X."/>
            <person name="Kearney S.M."/>
            <person name="Perrotta A.R."/>
            <person name="Berdy B."/>
            <person name="Zhao S."/>
            <person name="Lieberman T.D."/>
            <person name="Swanson P.K."/>
            <person name="Smith M."/>
            <person name="Roesemann S."/>
            <person name="Alexander J.E."/>
            <person name="Rich S.A."/>
            <person name="Livny J."/>
            <person name="Vlamakis H."/>
            <person name="Clish C."/>
            <person name="Bullock K."/>
            <person name="Deik A."/>
            <person name="Scott J."/>
            <person name="Pierce K.A."/>
            <person name="Xavier R.J."/>
            <person name="Alm E.J."/>
        </authorList>
    </citation>
    <scope>NUCLEOTIDE SEQUENCE [LARGE SCALE GENOMIC DNA]</scope>
    <source>
        <strain evidence="1 2">BIOML-A41</strain>
    </source>
</reference>
<evidence type="ECO:0000313" key="2">
    <source>
        <dbReference type="Proteomes" id="UP000463337"/>
    </source>
</evidence>
<dbReference type="Proteomes" id="UP000463337">
    <property type="component" value="Unassembled WGS sequence"/>
</dbReference>
<evidence type="ECO:0000313" key="1">
    <source>
        <dbReference type="EMBL" id="MRY60457.1"/>
    </source>
</evidence>